<dbReference type="EMBL" id="KZ678480">
    <property type="protein sequence ID" value="PSR82339.1"/>
    <property type="molecule type" value="Genomic_DNA"/>
</dbReference>
<feature type="compositionally biased region" description="Acidic residues" evidence="1">
    <location>
        <begin position="31"/>
        <end position="45"/>
    </location>
</feature>
<evidence type="ECO:0000313" key="3">
    <source>
        <dbReference type="Proteomes" id="UP000241462"/>
    </source>
</evidence>
<name>A0A2T3A3R9_9PEZI</name>
<dbReference type="AlphaFoldDB" id="A0A2T3A3R9"/>
<keyword evidence="3" id="KW-1185">Reference proteome</keyword>
<organism evidence="2 3">
    <name type="scientific">Coniella lustricola</name>
    <dbReference type="NCBI Taxonomy" id="2025994"/>
    <lineage>
        <taxon>Eukaryota</taxon>
        <taxon>Fungi</taxon>
        <taxon>Dikarya</taxon>
        <taxon>Ascomycota</taxon>
        <taxon>Pezizomycotina</taxon>
        <taxon>Sordariomycetes</taxon>
        <taxon>Sordariomycetidae</taxon>
        <taxon>Diaporthales</taxon>
        <taxon>Schizoparmaceae</taxon>
        <taxon>Coniella</taxon>
    </lineage>
</organism>
<feature type="region of interest" description="Disordered" evidence="1">
    <location>
        <begin position="1"/>
        <end position="66"/>
    </location>
</feature>
<dbReference type="Proteomes" id="UP000241462">
    <property type="component" value="Unassembled WGS sequence"/>
</dbReference>
<reference evidence="2 3" key="1">
    <citation type="journal article" date="2018" name="Mycol. Prog.">
        <title>Coniella lustricola, a new species from submerged detritus.</title>
        <authorList>
            <person name="Raudabaugh D.B."/>
            <person name="Iturriaga T."/>
            <person name="Carver A."/>
            <person name="Mondo S."/>
            <person name="Pangilinan J."/>
            <person name="Lipzen A."/>
            <person name="He G."/>
            <person name="Amirebrahimi M."/>
            <person name="Grigoriev I.V."/>
            <person name="Miller A.N."/>
        </authorList>
    </citation>
    <scope>NUCLEOTIDE SEQUENCE [LARGE SCALE GENOMIC DNA]</scope>
    <source>
        <strain evidence="2 3">B22-T-1</strain>
    </source>
</reference>
<feature type="compositionally biased region" description="Basic and acidic residues" evidence="1">
    <location>
        <begin position="14"/>
        <end position="26"/>
    </location>
</feature>
<gene>
    <name evidence="2" type="ORF">BD289DRAFT_507159</name>
</gene>
<dbReference type="InParanoid" id="A0A2T3A3R9"/>
<protein>
    <submittedName>
        <fullName evidence="2">Uncharacterized protein</fullName>
    </submittedName>
</protein>
<evidence type="ECO:0000256" key="1">
    <source>
        <dbReference type="SAM" id="MobiDB-lite"/>
    </source>
</evidence>
<accession>A0A2T3A3R9</accession>
<feature type="compositionally biased region" description="Basic and acidic residues" evidence="1">
    <location>
        <begin position="52"/>
        <end position="66"/>
    </location>
</feature>
<sequence length="99" mass="10749">MASSEATGPVCDKGQAHQEDEDKKQDTNQGDSDEDNGYEGDDECDSPAAAAEGKEEKDPDKMDTSEMRDMSLADLLLELLAVLGEIVEVTDQLLVQDEE</sequence>
<evidence type="ECO:0000313" key="2">
    <source>
        <dbReference type="EMBL" id="PSR82339.1"/>
    </source>
</evidence>
<proteinExistence type="predicted"/>